<proteinExistence type="predicted"/>
<dbReference type="RefSeq" id="WP_070123883.1">
    <property type="nucleotide sequence ID" value="NZ_MDHN01000008.1"/>
</dbReference>
<name>A0A1E7ZF17_9ALTE</name>
<dbReference type="OrthoDB" id="5822620at2"/>
<keyword evidence="2" id="KW-1185">Reference proteome</keyword>
<protein>
    <submittedName>
        <fullName evidence="1">Uncharacterized protein</fullName>
    </submittedName>
</protein>
<dbReference type="STRING" id="1656094.BFC18_05210"/>
<comment type="caution">
    <text evidence="1">The sequence shown here is derived from an EMBL/GenBank/DDBJ whole genome shotgun (WGS) entry which is preliminary data.</text>
</comment>
<dbReference type="Proteomes" id="UP000175691">
    <property type="component" value="Unassembled WGS sequence"/>
</dbReference>
<sequence length="90" mass="10660">MTDGKALTDKHRDLTHSENLRVISHVQREEGDWVRHTLMIEGVDVPFIFRRKQQYQSLKGARVNLTYYRQSEEVAGIEFETMKVVRIKRS</sequence>
<gene>
    <name evidence="1" type="ORF">BFC18_05210</name>
</gene>
<reference evidence="1 2" key="1">
    <citation type="submission" date="2016-08" db="EMBL/GenBank/DDBJ databases">
        <authorList>
            <person name="Seilhamer J.J."/>
        </authorList>
    </citation>
    <scope>NUCLEOTIDE SEQUENCE [LARGE SCALE GENOMIC DNA]</scope>
    <source>
        <strain evidence="1 2">KCTC 42603</strain>
    </source>
</reference>
<accession>A0A1E7ZF17</accession>
<dbReference type="AlphaFoldDB" id="A0A1E7ZF17"/>
<evidence type="ECO:0000313" key="2">
    <source>
        <dbReference type="Proteomes" id="UP000175691"/>
    </source>
</evidence>
<organism evidence="1 2">
    <name type="scientific">Alteromonas confluentis</name>
    <dbReference type="NCBI Taxonomy" id="1656094"/>
    <lineage>
        <taxon>Bacteria</taxon>
        <taxon>Pseudomonadati</taxon>
        <taxon>Pseudomonadota</taxon>
        <taxon>Gammaproteobacteria</taxon>
        <taxon>Alteromonadales</taxon>
        <taxon>Alteromonadaceae</taxon>
        <taxon>Alteromonas/Salinimonas group</taxon>
        <taxon>Alteromonas</taxon>
    </lineage>
</organism>
<dbReference type="EMBL" id="MDHN01000008">
    <property type="protein sequence ID" value="OFC72101.1"/>
    <property type="molecule type" value="Genomic_DNA"/>
</dbReference>
<evidence type="ECO:0000313" key="1">
    <source>
        <dbReference type="EMBL" id="OFC72101.1"/>
    </source>
</evidence>